<dbReference type="Proteomes" id="UP001482154">
    <property type="component" value="Unassembled WGS sequence"/>
</dbReference>
<gene>
    <name evidence="1" type="ORF">AAAU51_06450</name>
</gene>
<accession>A0ABV1IUB5</accession>
<proteinExistence type="predicted"/>
<protein>
    <submittedName>
        <fullName evidence="1">Uncharacterized protein</fullName>
    </submittedName>
</protein>
<sequence>MKRMYEMPMAYEEAFVANEYVSACITGIIQCAYPGNGRTNGRTDKFDDYNGHKSGYWTDSQGKLHGLCGYDGDKHSGTYSHIGRLNITNIDDHHPNHS</sequence>
<reference evidence="1 2" key="1">
    <citation type="submission" date="2024-04" db="EMBL/GenBank/DDBJ databases">
        <title>Human intestinal bacterial collection.</title>
        <authorList>
            <person name="Pauvert C."/>
            <person name="Hitch T.C.A."/>
            <person name="Clavel T."/>
        </authorList>
    </citation>
    <scope>NUCLEOTIDE SEQUENCE [LARGE SCALE GENOMIC DNA]</scope>
    <source>
        <strain evidence="1 2">CLA-AA-H249</strain>
    </source>
</reference>
<comment type="caution">
    <text evidence="1">The sequence shown here is derived from an EMBL/GenBank/DDBJ whole genome shotgun (WGS) entry which is preliminary data.</text>
</comment>
<evidence type="ECO:0000313" key="1">
    <source>
        <dbReference type="EMBL" id="MEQ2710812.1"/>
    </source>
</evidence>
<evidence type="ECO:0000313" key="2">
    <source>
        <dbReference type="Proteomes" id="UP001482154"/>
    </source>
</evidence>
<organism evidence="1 2">
    <name type="scientific">Anaerostipes amylophilus</name>
    <dbReference type="NCBI Taxonomy" id="2981779"/>
    <lineage>
        <taxon>Bacteria</taxon>
        <taxon>Bacillati</taxon>
        <taxon>Bacillota</taxon>
        <taxon>Clostridia</taxon>
        <taxon>Lachnospirales</taxon>
        <taxon>Lachnospiraceae</taxon>
        <taxon>Anaerostipes</taxon>
    </lineage>
</organism>
<dbReference type="EMBL" id="JBBNIN010000007">
    <property type="protein sequence ID" value="MEQ2710812.1"/>
    <property type="molecule type" value="Genomic_DNA"/>
</dbReference>
<keyword evidence="2" id="KW-1185">Reference proteome</keyword>
<dbReference type="RefSeq" id="WP_022374999.1">
    <property type="nucleotide sequence ID" value="NZ_JAOQJG010000002.1"/>
</dbReference>
<name>A0ABV1IUB5_9FIRM</name>